<feature type="domain" description="HTH iclR-type" evidence="5">
    <location>
        <begin position="77"/>
        <end position="138"/>
    </location>
</feature>
<evidence type="ECO:0000313" key="7">
    <source>
        <dbReference type="EMBL" id="TYB41356.1"/>
    </source>
</evidence>
<dbReference type="InterPro" id="IPR029016">
    <property type="entry name" value="GAF-like_dom_sf"/>
</dbReference>
<reference evidence="7 8" key="1">
    <citation type="submission" date="2019-08" db="EMBL/GenBank/DDBJ databases">
        <title>Actinomadura sp. nov. CYP1-5 isolated from mountain soil.</title>
        <authorList>
            <person name="Songsumanus A."/>
            <person name="Kuncharoen N."/>
            <person name="Kudo T."/>
            <person name="Yuki M."/>
            <person name="Igarashi Y."/>
            <person name="Tanasupawat S."/>
        </authorList>
    </citation>
    <scope>NUCLEOTIDE SEQUENCE [LARGE SCALE GENOMIC DNA]</scope>
    <source>
        <strain evidence="7 8">JCM 14158</strain>
    </source>
</reference>
<dbReference type="AlphaFoldDB" id="A0A5D0NAJ5"/>
<keyword evidence="3" id="KW-0804">Transcription</keyword>
<dbReference type="PROSITE" id="PS51077">
    <property type="entry name" value="HTH_ICLR"/>
    <property type="match status" value="1"/>
</dbReference>
<organism evidence="7 8">
    <name type="scientific">Actinomadura chibensis</name>
    <dbReference type="NCBI Taxonomy" id="392828"/>
    <lineage>
        <taxon>Bacteria</taxon>
        <taxon>Bacillati</taxon>
        <taxon>Actinomycetota</taxon>
        <taxon>Actinomycetes</taxon>
        <taxon>Streptosporangiales</taxon>
        <taxon>Thermomonosporaceae</taxon>
        <taxon>Actinomadura</taxon>
    </lineage>
</organism>
<evidence type="ECO:0000256" key="3">
    <source>
        <dbReference type="ARBA" id="ARBA00023163"/>
    </source>
</evidence>
<comment type="caution">
    <text evidence="7">The sequence shown here is derived from an EMBL/GenBank/DDBJ whole genome shotgun (WGS) entry which is preliminary data.</text>
</comment>
<dbReference type="SUPFAM" id="SSF46785">
    <property type="entry name" value="Winged helix' DNA-binding domain"/>
    <property type="match status" value="1"/>
</dbReference>
<dbReference type="Pfam" id="PF01614">
    <property type="entry name" value="IclR_C"/>
    <property type="match status" value="1"/>
</dbReference>
<evidence type="ECO:0000313" key="8">
    <source>
        <dbReference type="Proteomes" id="UP000323380"/>
    </source>
</evidence>
<dbReference type="GO" id="GO:0003700">
    <property type="term" value="F:DNA-binding transcription factor activity"/>
    <property type="evidence" value="ECO:0007669"/>
    <property type="project" value="TreeGrafter"/>
</dbReference>
<gene>
    <name evidence="7" type="ORF">FXF69_35045</name>
</gene>
<dbReference type="EMBL" id="VSFG01000010">
    <property type="protein sequence ID" value="TYB41356.1"/>
    <property type="molecule type" value="Genomic_DNA"/>
</dbReference>
<dbReference type="InterPro" id="IPR036390">
    <property type="entry name" value="WH_DNA-bd_sf"/>
</dbReference>
<sequence>MPGRPCRPVRPRGHPRAGRGRGPVRGWARDAGGVDACPGGGPVNAPEDGSTDGRPDGRADGRTGGSGEGARQPKPGTQTVDRSVAVLRSFEDAARQTPTEIAHRTGLSVSTAHRIVHALHATGMLAQDPATERYFLGPTTAILGRLALERMGATLLQPELTALRDGTGEAVSLGVRAGDEVAVLLHLPSTHPLRYEQPPGDRNPIHTCAMGKTLLAFGGDPVAMDEPYRRFTPATLTTRAELDADLRRVRDRGFAVNDEERLPGVRAVAAPVRDGGGRVFAAVALQGPSVRFGDDRLPGLADAVRAAAGRLTDLHRHLA</sequence>
<dbReference type="InterPro" id="IPR050707">
    <property type="entry name" value="HTH_MetabolicPath_Reg"/>
</dbReference>
<keyword evidence="8" id="KW-1185">Reference proteome</keyword>
<dbReference type="SUPFAM" id="SSF55781">
    <property type="entry name" value="GAF domain-like"/>
    <property type="match status" value="1"/>
</dbReference>
<dbReference type="PROSITE" id="PS51078">
    <property type="entry name" value="ICLR_ED"/>
    <property type="match status" value="1"/>
</dbReference>
<dbReference type="SMART" id="SM00346">
    <property type="entry name" value="HTH_ICLR"/>
    <property type="match status" value="1"/>
</dbReference>
<feature type="compositionally biased region" description="Basic and acidic residues" evidence="4">
    <location>
        <begin position="51"/>
        <end position="61"/>
    </location>
</feature>
<accession>A0A5D0NAJ5</accession>
<dbReference type="Gene3D" id="1.10.10.10">
    <property type="entry name" value="Winged helix-like DNA-binding domain superfamily/Winged helix DNA-binding domain"/>
    <property type="match status" value="1"/>
</dbReference>
<dbReference type="InterPro" id="IPR036388">
    <property type="entry name" value="WH-like_DNA-bd_sf"/>
</dbReference>
<evidence type="ECO:0000259" key="6">
    <source>
        <dbReference type="PROSITE" id="PS51078"/>
    </source>
</evidence>
<feature type="compositionally biased region" description="Basic residues" evidence="4">
    <location>
        <begin position="7"/>
        <end position="19"/>
    </location>
</feature>
<dbReference type="PANTHER" id="PTHR30136">
    <property type="entry name" value="HELIX-TURN-HELIX TRANSCRIPTIONAL REGULATOR, ICLR FAMILY"/>
    <property type="match status" value="1"/>
</dbReference>
<proteinExistence type="predicted"/>
<dbReference type="STRING" id="1220554.GCA_001552135_01352"/>
<dbReference type="Proteomes" id="UP000323380">
    <property type="component" value="Unassembled WGS sequence"/>
</dbReference>
<dbReference type="InterPro" id="IPR005471">
    <property type="entry name" value="Tscrpt_reg_IclR_N"/>
</dbReference>
<dbReference type="InterPro" id="IPR014757">
    <property type="entry name" value="Tscrpt_reg_IclR_C"/>
</dbReference>
<dbReference type="GO" id="GO:0003677">
    <property type="term" value="F:DNA binding"/>
    <property type="evidence" value="ECO:0007669"/>
    <property type="project" value="UniProtKB-KW"/>
</dbReference>
<keyword evidence="1" id="KW-0805">Transcription regulation</keyword>
<dbReference type="GO" id="GO:0045892">
    <property type="term" value="P:negative regulation of DNA-templated transcription"/>
    <property type="evidence" value="ECO:0007669"/>
    <property type="project" value="TreeGrafter"/>
</dbReference>
<dbReference type="Pfam" id="PF09339">
    <property type="entry name" value="HTH_IclR"/>
    <property type="match status" value="1"/>
</dbReference>
<evidence type="ECO:0000256" key="1">
    <source>
        <dbReference type="ARBA" id="ARBA00023015"/>
    </source>
</evidence>
<name>A0A5D0NAJ5_9ACTN</name>
<keyword evidence="2" id="KW-0238">DNA-binding</keyword>
<evidence type="ECO:0000256" key="4">
    <source>
        <dbReference type="SAM" id="MobiDB-lite"/>
    </source>
</evidence>
<feature type="region of interest" description="Disordered" evidence="4">
    <location>
        <begin position="1"/>
        <end position="81"/>
    </location>
</feature>
<dbReference type="PANTHER" id="PTHR30136:SF24">
    <property type="entry name" value="HTH-TYPE TRANSCRIPTIONAL REPRESSOR ALLR"/>
    <property type="match status" value="1"/>
</dbReference>
<evidence type="ECO:0000256" key="2">
    <source>
        <dbReference type="ARBA" id="ARBA00023125"/>
    </source>
</evidence>
<evidence type="ECO:0000259" key="5">
    <source>
        <dbReference type="PROSITE" id="PS51077"/>
    </source>
</evidence>
<protein>
    <submittedName>
        <fullName evidence="7">IclR family transcriptional regulator</fullName>
    </submittedName>
</protein>
<feature type="domain" description="IclR-ED" evidence="6">
    <location>
        <begin position="139"/>
        <end position="317"/>
    </location>
</feature>
<dbReference type="Gene3D" id="3.30.450.40">
    <property type="match status" value="1"/>
</dbReference>